<dbReference type="GeneID" id="77730963"/>
<gene>
    <name evidence="2" type="ORF">MKK02DRAFT_41902</name>
</gene>
<keyword evidence="3" id="KW-1185">Reference proteome</keyword>
<accession>A0AA38HDR2</accession>
<name>A0AA38HDR2_9TREE</name>
<proteinExistence type="predicted"/>
<feature type="region of interest" description="Disordered" evidence="1">
    <location>
        <begin position="26"/>
        <end position="73"/>
    </location>
</feature>
<dbReference type="Proteomes" id="UP001164286">
    <property type="component" value="Unassembled WGS sequence"/>
</dbReference>
<evidence type="ECO:0000313" key="2">
    <source>
        <dbReference type="EMBL" id="KAI9638875.1"/>
    </source>
</evidence>
<protein>
    <submittedName>
        <fullName evidence="2">Uncharacterized protein</fullName>
    </submittedName>
</protein>
<evidence type="ECO:0000256" key="1">
    <source>
        <dbReference type="SAM" id="MobiDB-lite"/>
    </source>
</evidence>
<dbReference type="EMBL" id="JAKWFO010000002">
    <property type="protein sequence ID" value="KAI9638875.1"/>
    <property type="molecule type" value="Genomic_DNA"/>
</dbReference>
<reference evidence="2" key="1">
    <citation type="journal article" date="2022" name="G3 (Bethesda)">
        <title>High quality genome of the basidiomycete yeast Dioszegia hungarica PDD-24b-2 isolated from cloud water.</title>
        <authorList>
            <person name="Jarrige D."/>
            <person name="Haridas S."/>
            <person name="Bleykasten-Grosshans C."/>
            <person name="Joly M."/>
            <person name="Nadalig T."/>
            <person name="Sancelme M."/>
            <person name="Vuilleumier S."/>
            <person name="Grigoriev I.V."/>
            <person name="Amato P."/>
            <person name="Bringel F."/>
        </authorList>
    </citation>
    <scope>NUCLEOTIDE SEQUENCE</scope>
    <source>
        <strain evidence="2">PDD-24b-2</strain>
    </source>
</reference>
<comment type="caution">
    <text evidence="2">The sequence shown here is derived from an EMBL/GenBank/DDBJ whole genome shotgun (WGS) entry which is preliminary data.</text>
</comment>
<organism evidence="2 3">
    <name type="scientific">Dioszegia hungarica</name>
    <dbReference type="NCBI Taxonomy" id="4972"/>
    <lineage>
        <taxon>Eukaryota</taxon>
        <taxon>Fungi</taxon>
        <taxon>Dikarya</taxon>
        <taxon>Basidiomycota</taxon>
        <taxon>Agaricomycotina</taxon>
        <taxon>Tremellomycetes</taxon>
        <taxon>Tremellales</taxon>
        <taxon>Bulleribasidiaceae</taxon>
        <taxon>Dioszegia</taxon>
    </lineage>
</organism>
<evidence type="ECO:0000313" key="3">
    <source>
        <dbReference type="Proteomes" id="UP001164286"/>
    </source>
</evidence>
<dbReference type="RefSeq" id="XP_052948652.1">
    <property type="nucleotide sequence ID" value="XM_053091758.1"/>
</dbReference>
<sequence length="341" mass="37374">MNDIPGPDITRLLKTLRVGCGHEHFGPDFSLGSDKSNSRTITHDPIPDPVAKPSGSSGNHQPYRLPTTLSQPHPIEIETSDGPILRLPHSLLAEYSQFIADLPDLGLTPPSDGTDILRLSLPSATSSGMRYTYHYLQSLELAQKSAPALNYRLKGSEERATLIADFTTSDLDLIIDLYTIGDAYMVPVLIEHLIASADAVLLSRPWVAWTISALVRDGARVSADMEEALPDRIKDVSAERRTLFGQRLSAGLAEMPESQKRWADRFAKPLGEASTTGSFGHDFLLDLWDGLKAAKRTWACPVPSHGALTLAVTLDRGVFHAALGVYEEEMKCLERIGQRLK</sequence>
<dbReference type="AlphaFoldDB" id="A0AA38HDR2"/>